<sequence length="491" mass="55815">MKRLTKYISPALFATILCAIIAGYLLFVPPVNGLADNGDFLQTLSQNGLNRIDTRNLSYFNYVIEKFHIMHFYNETAVPIYSSQFLFIQAAIEINKLFLSSQIFDIRFLGLIYYLFFLGAIYLLTRSLTAPNRNFRNYLVSLIVVFVFGDTSNTLTFNSFYPEAGTFILMLYCFALFLLIARKLVKHDRLTTGAFFAVSLLLIAADYHNVPLTFALLLMSLGLLFSFQRHLAWVYILVAMVGLIGMGGLVHHTVAARYQSLNKYQAFTHGVLQTQEPSSKVMAGQISSQYALMKGNDYYPNTYSAILPNSKYVHEHLIHKLNAAWVVGYYVKHFDQFSHLLDDAAKNVMQIRIQSVGNYPVGARRSPGAHTQYFSGYSLLMKSFYPRKYAFNLLIAGAFLVIYVIGMVNSFRKRDSRDMMKFFLVLGLLTIVVVLPITTIISYGTYNLSRNMFPVAISLNLLLVLLIADAVNYRLWGSAVQRDQQEVKTQK</sequence>
<dbReference type="RefSeq" id="WP_008856981.1">
    <property type="nucleotide sequence ID" value="NZ_AZEB01000023.1"/>
</dbReference>
<dbReference type="Proteomes" id="UP000051439">
    <property type="component" value="Unassembled WGS sequence"/>
</dbReference>
<evidence type="ECO:0008006" key="4">
    <source>
        <dbReference type="Google" id="ProtNLM"/>
    </source>
</evidence>
<keyword evidence="3" id="KW-1185">Reference proteome</keyword>
<reference evidence="2 3" key="1">
    <citation type="journal article" date="2015" name="Genome Announc.">
        <title>Expanding the biotechnology potential of lactobacilli through comparative genomics of 213 strains and associated genera.</title>
        <authorList>
            <person name="Sun Z."/>
            <person name="Harris H.M."/>
            <person name="McCann A."/>
            <person name="Guo C."/>
            <person name="Argimon S."/>
            <person name="Zhang W."/>
            <person name="Yang X."/>
            <person name="Jeffery I.B."/>
            <person name="Cooney J.C."/>
            <person name="Kagawa T.F."/>
            <person name="Liu W."/>
            <person name="Song Y."/>
            <person name="Salvetti E."/>
            <person name="Wrobel A."/>
            <person name="Rasinkangas P."/>
            <person name="Parkhill J."/>
            <person name="Rea M.C."/>
            <person name="O'Sullivan O."/>
            <person name="Ritari J."/>
            <person name="Douillard F.P."/>
            <person name="Paul Ross R."/>
            <person name="Yang R."/>
            <person name="Briner A.E."/>
            <person name="Felis G.E."/>
            <person name="de Vos W.M."/>
            <person name="Barrangou R."/>
            <person name="Klaenhammer T.R."/>
            <person name="Caufield P.W."/>
            <person name="Cui Y."/>
            <person name="Zhang H."/>
            <person name="O'Toole P.W."/>
        </authorList>
    </citation>
    <scope>NUCLEOTIDE SEQUENCE [LARGE SCALE GENOMIC DNA]</scope>
    <source>
        <strain evidence="2 3">DSM 19906</strain>
    </source>
</reference>
<dbReference type="EMBL" id="AZEB01000023">
    <property type="protein sequence ID" value="KRL20597.1"/>
    <property type="molecule type" value="Genomic_DNA"/>
</dbReference>
<feature type="transmembrane region" description="Helical" evidence="1">
    <location>
        <begin position="188"/>
        <end position="205"/>
    </location>
</feature>
<feature type="transmembrane region" description="Helical" evidence="1">
    <location>
        <begin position="452"/>
        <end position="472"/>
    </location>
</feature>
<organism evidence="2 3">
    <name type="scientific">Lentilactobacillus kisonensis DSM 19906 = JCM 15041</name>
    <dbReference type="NCBI Taxonomy" id="1423766"/>
    <lineage>
        <taxon>Bacteria</taxon>
        <taxon>Bacillati</taxon>
        <taxon>Bacillota</taxon>
        <taxon>Bacilli</taxon>
        <taxon>Lactobacillales</taxon>
        <taxon>Lactobacillaceae</taxon>
        <taxon>Lentilactobacillus</taxon>
    </lineage>
</organism>
<feature type="transmembrane region" description="Helical" evidence="1">
    <location>
        <begin position="137"/>
        <end position="158"/>
    </location>
</feature>
<protein>
    <recommendedName>
        <fullName evidence="4">Glycosyltransferase RgtA/B/C/D-like domain-containing protein</fullName>
    </recommendedName>
</protein>
<dbReference type="PATRIC" id="fig|1423766.4.peg.1424"/>
<feature type="transmembrane region" description="Helical" evidence="1">
    <location>
        <begin position="234"/>
        <end position="254"/>
    </location>
</feature>
<proteinExistence type="predicted"/>
<feature type="transmembrane region" description="Helical" evidence="1">
    <location>
        <begin position="423"/>
        <end position="446"/>
    </location>
</feature>
<feature type="transmembrane region" description="Helical" evidence="1">
    <location>
        <begin position="7"/>
        <end position="27"/>
    </location>
</feature>
<evidence type="ECO:0000313" key="3">
    <source>
        <dbReference type="Proteomes" id="UP000051439"/>
    </source>
</evidence>
<accession>A0A0R1NSH1</accession>
<comment type="caution">
    <text evidence="2">The sequence shown here is derived from an EMBL/GenBank/DDBJ whole genome shotgun (WGS) entry which is preliminary data.</text>
</comment>
<gene>
    <name evidence="2" type="ORF">FC98_GL001378</name>
</gene>
<dbReference type="AlphaFoldDB" id="A0A0R1NSH1"/>
<name>A0A0R1NSH1_9LACO</name>
<feature type="transmembrane region" description="Helical" evidence="1">
    <location>
        <begin position="164"/>
        <end position="181"/>
    </location>
</feature>
<keyword evidence="1" id="KW-0472">Membrane</keyword>
<feature type="transmembrane region" description="Helical" evidence="1">
    <location>
        <begin position="389"/>
        <end position="411"/>
    </location>
</feature>
<feature type="transmembrane region" description="Helical" evidence="1">
    <location>
        <begin position="106"/>
        <end position="125"/>
    </location>
</feature>
<evidence type="ECO:0000256" key="1">
    <source>
        <dbReference type="SAM" id="Phobius"/>
    </source>
</evidence>
<keyword evidence="1" id="KW-0812">Transmembrane</keyword>
<keyword evidence="1" id="KW-1133">Transmembrane helix</keyword>
<evidence type="ECO:0000313" key="2">
    <source>
        <dbReference type="EMBL" id="KRL20597.1"/>
    </source>
</evidence>